<reference evidence="4 5" key="1">
    <citation type="submission" date="2019-10" db="EMBL/GenBank/DDBJ databases">
        <title>Whole genome shotgun sequence of Acrocarpospora macrocephala NBRC 16266.</title>
        <authorList>
            <person name="Ichikawa N."/>
            <person name="Kimura A."/>
            <person name="Kitahashi Y."/>
            <person name="Komaki H."/>
            <person name="Oguchi A."/>
        </authorList>
    </citation>
    <scope>NUCLEOTIDE SEQUENCE [LARGE SCALE GENOMIC DNA]</scope>
    <source>
        <strain evidence="4 5">NBRC 16266</strain>
    </source>
</reference>
<dbReference type="PANTHER" id="PTHR28629">
    <property type="entry name" value="TRIOKINASE/FMN CYCLASE"/>
    <property type="match status" value="1"/>
</dbReference>
<dbReference type="InterPro" id="IPR036117">
    <property type="entry name" value="DhaL_dom_sf"/>
</dbReference>
<keyword evidence="2 4" id="KW-0418">Kinase</keyword>
<dbReference type="EMBL" id="BLAE01000051">
    <property type="protein sequence ID" value="GES13906.1"/>
    <property type="molecule type" value="Genomic_DNA"/>
</dbReference>
<evidence type="ECO:0000259" key="3">
    <source>
        <dbReference type="PROSITE" id="PS51480"/>
    </source>
</evidence>
<evidence type="ECO:0000313" key="4">
    <source>
        <dbReference type="EMBL" id="GES13906.1"/>
    </source>
</evidence>
<proteinExistence type="predicted"/>
<dbReference type="GO" id="GO:0019563">
    <property type="term" value="P:glycerol catabolic process"/>
    <property type="evidence" value="ECO:0007669"/>
    <property type="project" value="TreeGrafter"/>
</dbReference>
<accession>A0A5M3WZQ3</accession>
<dbReference type="AlphaFoldDB" id="A0A5M3WZQ3"/>
<sequence>MLMRTYLAAAERAHPALTRMDQVAGDGDFGDNLRDALRLAVGRVPGDATLPAEFDIVATCFLDEVGGTSGPLIGLLLRDIAARLAGSDDLDEALASGLAAGVDTIQRVGEARVGDRTMLDCLVPALDAIAAAARPVDWVAIAASALAAARATADLTARSGRASYVGDRALGTPDAGAMGIALLFWALAADRHPDRRDELPDPGEL</sequence>
<keyword evidence="5" id="KW-1185">Reference proteome</keyword>
<dbReference type="SMART" id="SM01120">
    <property type="entry name" value="Dak2"/>
    <property type="match status" value="1"/>
</dbReference>
<keyword evidence="1" id="KW-0808">Transferase</keyword>
<feature type="domain" description="DhaL" evidence="3">
    <location>
        <begin position="1"/>
        <end position="189"/>
    </location>
</feature>
<evidence type="ECO:0000313" key="5">
    <source>
        <dbReference type="Proteomes" id="UP000331127"/>
    </source>
</evidence>
<dbReference type="Pfam" id="PF02734">
    <property type="entry name" value="Dak2"/>
    <property type="match status" value="1"/>
</dbReference>
<comment type="caution">
    <text evidence="4">The sequence shown here is derived from an EMBL/GenBank/DDBJ whole genome shotgun (WGS) entry which is preliminary data.</text>
</comment>
<dbReference type="SUPFAM" id="SSF101473">
    <property type="entry name" value="DhaL-like"/>
    <property type="match status" value="1"/>
</dbReference>
<dbReference type="OrthoDB" id="9800291at2"/>
<dbReference type="GO" id="GO:0005829">
    <property type="term" value="C:cytosol"/>
    <property type="evidence" value="ECO:0007669"/>
    <property type="project" value="TreeGrafter"/>
</dbReference>
<dbReference type="Gene3D" id="1.25.40.340">
    <property type="match status" value="1"/>
</dbReference>
<gene>
    <name evidence="4" type="ORF">Amac_075030</name>
</gene>
<dbReference type="PROSITE" id="PS51480">
    <property type="entry name" value="DHAL"/>
    <property type="match status" value="1"/>
</dbReference>
<name>A0A5M3WZQ3_9ACTN</name>
<dbReference type="GO" id="GO:0004371">
    <property type="term" value="F:glycerone kinase activity"/>
    <property type="evidence" value="ECO:0007669"/>
    <property type="project" value="InterPro"/>
</dbReference>
<dbReference type="InterPro" id="IPR004007">
    <property type="entry name" value="DhaL_dom"/>
</dbReference>
<dbReference type="RefSeq" id="WP_155359118.1">
    <property type="nucleotide sequence ID" value="NZ_BAAAHL010000059.1"/>
</dbReference>
<dbReference type="PANTHER" id="PTHR28629:SF4">
    <property type="entry name" value="TRIOKINASE_FMN CYCLASE"/>
    <property type="match status" value="1"/>
</dbReference>
<dbReference type="Proteomes" id="UP000331127">
    <property type="component" value="Unassembled WGS sequence"/>
</dbReference>
<protein>
    <submittedName>
        <fullName evidence="4">Dihydroxyacetone kinase</fullName>
    </submittedName>
</protein>
<evidence type="ECO:0000256" key="1">
    <source>
        <dbReference type="ARBA" id="ARBA00022679"/>
    </source>
</evidence>
<organism evidence="4 5">
    <name type="scientific">Acrocarpospora macrocephala</name>
    <dbReference type="NCBI Taxonomy" id="150177"/>
    <lineage>
        <taxon>Bacteria</taxon>
        <taxon>Bacillati</taxon>
        <taxon>Actinomycetota</taxon>
        <taxon>Actinomycetes</taxon>
        <taxon>Streptosporangiales</taxon>
        <taxon>Streptosporangiaceae</taxon>
        <taxon>Acrocarpospora</taxon>
    </lineage>
</organism>
<dbReference type="InterPro" id="IPR050861">
    <property type="entry name" value="Dihydroxyacetone_Kinase"/>
</dbReference>
<evidence type="ECO:0000256" key="2">
    <source>
        <dbReference type="ARBA" id="ARBA00022777"/>
    </source>
</evidence>